<dbReference type="GO" id="GO:0008654">
    <property type="term" value="P:phospholipid biosynthetic process"/>
    <property type="evidence" value="ECO:0007669"/>
    <property type="project" value="UniProtKB-KW"/>
</dbReference>
<keyword evidence="7 15" id="KW-0808">Transferase</keyword>
<dbReference type="InterPro" id="IPR004533">
    <property type="entry name" value="CDP-diaglyc--ser_O-PTrfase"/>
</dbReference>
<dbReference type="InterPro" id="IPR043130">
    <property type="entry name" value="CDP-OH_PTrfase_TM_dom"/>
</dbReference>
<dbReference type="InterPro" id="IPR048254">
    <property type="entry name" value="CDP_ALCOHOL_P_TRANSF_CS"/>
</dbReference>
<feature type="transmembrane region" description="Helical" evidence="17">
    <location>
        <begin position="199"/>
        <end position="218"/>
    </location>
</feature>
<organism evidence="18">
    <name type="scientific">uncultured Oceanospirillales bacterium HF4000_13G19</name>
    <dbReference type="NCBI Taxonomy" id="710745"/>
    <lineage>
        <taxon>Bacteria</taxon>
        <taxon>Pseudomonadati</taxon>
        <taxon>Pseudomonadota</taxon>
        <taxon>Gammaproteobacteria</taxon>
        <taxon>Oceanospirillales</taxon>
        <taxon>environmental samples</taxon>
    </lineage>
</organism>
<keyword evidence="8 17" id="KW-0812">Transmembrane</keyword>
<dbReference type="GO" id="GO:0016020">
    <property type="term" value="C:membrane"/>
    <property type="evidence" value="ECO:0007669"/>
    <property type="project" value="InterPro"/>
</dbReference>
<feature type="transmembrane region" description="Helical" evidence="17">
    <location>
        <begin position="230"/>
        <end position="247"/>
    </location>
</feature>
<feature type="transmembrane region" description="Helical" evidence="17">
    <location>
        <begin position="253"/>
        <end position="272"/>
    </location>
</feature>
<keyword evidence="10" id="KW-0443">Lipid metabolism</keyword>
<accession>E0XVK2</accession>
<feature type="region of interest" description="Disordered" evidence="16">
    <location>
        <begin position="1"/>
        <end position="30"/>
    </location>
</feature>
<evidence type="ECO:0000256" key="1">
    <source>
        <dbReference type="ARBA" id="ARBA00000287"/>
    </source>
</evidence>
<dbReference type="Pfam" id="PF01066">
    <property type="entry name" value="CDP-OH_P_transf"/>
    <property type="match status" value="1"/>
</dbReference>
<feature type="compositionally biased region" description="Basic and acidic residues" evidence="16">
    <location>
        <begin position="8"/>
        <end position="24"/>
    </location>
</feature>
<evidence type="ECO:0000256" key="14">
    <source>
        <dbReference type="ARBA" id="ARBA00032361"/>
    </source>
</evidence>
<protein>
    <recommendedName>
        <fullName evidence="5">CDP-diacylglycerol--serine O-phosphatidyltransferase</fullName>
        <ecNumber evidence="4">2.7.8.8</ecNumber>
    </recommendedName>
    <alternativeName>
        <fullName evidence="14">Phosphatidylserine synthase</fullName>
    </alternativeName>
</protein>
<evidence type="ECO:0000256" key="8">
    <source>
        <dbReference type="ARBA" id="ARBA00022692"/>
    </source>
</evidence>
<dbReference type="AlphaFoldDB" id="E0XVK2"/>
<feature type="transmembrane region" description="Helical" evidence="17">
    <location>
        <begin position="113"/>
        <end position="132"/>
    </location>
</feature>
<keyword evidence="9 17" id="KW-1133">Transmembrane helix</keyword>
<evidence type="ECO:0000256" key="3">
    <source>
        <dbReference type="ARBA" id="ARBA00010441"/>
    </source>
</evidence>
<evidence type="ECO:0000313" key="18">
    <source>
        <dbReference type="EMBL" id="ADI18443.1"/>
    </source>
</evidence>
<evidence type="ECO:0000256" key="12">
    <source>
        <dbReference type="ARBA" id="ARBA00023209"/>
    </source>
</evidence>
<proteinExistence type="inferred from homology"/>
<dbReference type="PROSITE" id="PS00379">
    <property type="entry name" value="CDP_ALCOHOL_P_TRANSF"/>
    <property type="match status" value="1"/>
</dbReference>
<evidence type="ECO:0000256" key="4">
    <source>
        <dbReference type="ARBA" id="ARBA00013174"/>
    </source>
</evidence>
<keyword evidence="13" id="KW-1208">Phospholipid metabolism</keyword>
<keyword evidence="12" id="KW-0594">Phospholipid biosynthesis</keyword>
<dbReference type="PANTHER" id="PTHR14269:SF61">
    <property type="entry name" value="CDP-DIACYLGLYCEROL--SERINE O-PHOSPHATIDYLTRANSFERASE"/>
    <property type="match status" value="1"/>
</dbReference>
<evidence type="ECO:0000256" key="2">
    <source>
        <dbReference type="ARBA" id="ARBA00004127"/>
    </source>
</evidence>
<dbReference type="EMBL" id="GU474889">
    <property type="protein sequence ID" value="ADI18443.1"/>
    <property type="molecule type" value="Genomic_DNA"/>
</dbReference>
<dbReference type="InterPro" id="IPR050324">
    <property type="entry name" value="CDP-alcohol_PTase-I"/>
</dbReference>
<comment type="catalytic activity">
    <reaction evidence="1">
        <text>a CDP-1,2-diacyl-sn-glycerol + L-serine = a 1,2-diacyl-sn-glycero-3-phospho-L-serine + CMP + H(+)</text>
        <dbReference type="Rhea" id="RHEA:16913"/>
        <dbReference type="ChEBI" id="CHEBI:15378"/>
        <dbReference type="ChEBI" id="CHEBI:33384"/>
        <dbReference type="ChEBI" id="CHEBI:57262"/>
        <dbReference type="ChEBI" id="CHEBI:58332"/>
        <dbReference type="ChEBI" id="CHEBI:60377"/>
        <dbReference type="EC" id="2.7.8.8"/>
    </reaction>
</comment>
<keyword evidence="11 17" id="KW-0472">Membrane</keyword>
<evidence type="ECO:0000256" key="5">
    <source>
        <dbReference type="ARBA" id="ARBA00017171"/>
    </source>
</evidence>
<dbReference type="InterPro" id="IPR000462">
    <property type="entry name" value="CDP-OH_P_trans"/>
</dbReference>
<dbReference type="GO" id="GO:0003882">
    <property type="term" value="F:CDP-diacylglycerol-serine O-phosphatidyltransferase activity"/>
    <property type="evidence" value="ECO:0007669"/>
    <property type="project" value="UniProtKB-EC"/>
</dbReference>
<feature type="transmembrane region" description="Helical" evidence="17">
    <location>
        <begin position="168"/>
        <end position="187"/>
    </location>
</feature>
<dbReference type="EC" id="2.7.8.8" evidence="4"/>
<keyword evidence="6" id="KW-0444">Lipid biosynthesis</keyword>
<evidence type="ECO:0000256" key="9">
    <source>
        <dbReference type="ARBA" id="ARBA00022989"/>
    </source>
</evidence>
<sequence>MAGPELDWGSHNDRRGIMAEHDSTPEQPQTDPFEVVEAEHRTGARHKGVYLLPNLFTTGALFAGFYAIVAAMNGLFEAAAVGIIVAGILDGLDGGVARLTNTQSKFGAEYDSLSDCVAFGVAPGLVAYSWALTELGKFGWMAAFIYLACAALRLARFNVQAESTDKRFFIGLPSPTGAGLVATMVWLGASRGIDGNEVSWLVALVVAGAGLLMVSSVRYHSFKEFHIGRVPFKVLLGVIVAFAIVFLDPPLVLLTVAVIYVAVGLLLSLWRIRKGTPEA</sequence>
<reference evidence="18" key="1">
    <citation type="journal article" date="2011" name="Environ. Microbiol.">
        <title>Time-series analyses of Monterey Bay coastal microbial picoplankton using a 'genome proxy' microarray.</title>
        <authorList>
            <person name="Rich V.I."/>
            <person name="Pham V.D."/>
            <person name="Eppley J."/>
            <person name="Shi Y."/>
            <person name="DeLong E.F."/>
        </authorList>
    </citation>
    <scope>NUCLEOTIDE SEQUENCE</scope>
</reference>
<feature type="transmembrane region" description="Helical" evidence="17">
    <location>
        <begin position="75"/>
        <end position="92"/>
    </location>
</feature>
<dbReference type="NCBIfam" id="TIGR00473">
    <property type="entry name" value="pssA"/>
    <property type="match status" value="1"/>
</dbReference>
<evidence type="ECO:0000256" key="13">
    <source>
        <dbReference type="ARBA" id="ARBA00023264"/>
    </source>
</evidence>
<evidence type="ECO:0000256" key="16">
    <source>
        <dbReference type="SAM" id="MobiDB-lite"/>
    </source>
</evidence>
<dbReference type="GO" id="GO:0012505">
    <property type="term" value="C:endomembrane system"/>
    <property type="evidence" value="ECO:0007669"/>
    <property type="project" value="UniProtKB-SubCell"/>
</dbReference>
<feature type="transmembrane region" description="Helical" evidence="17">
    <location>
        <begin position="138"/>
        <end position="156"/>
    </location>
</feature>
<comment type="subcellular location">
    <subcellularLocation>
        <location evidence="2">Endomembrane system</location>
        <topology evidence="2">Multi-pass membrane protein</topology>
    </subcellularLocation>
</comment>
<feature type="transmembrane region" description="Helical" evidence="17">
    <location>
        <begin position="49"/>
        <end position="69"/>
    </location>
</feature>
<dbReference type="Gene3D" id="1.20.120.1760">
    <property type="match status" value="1"/>
</dbReference>
<name>E0XVK2_9GAMM</name>
<dbReference type="PANTHER" id="PTHR14269">
    <property type="entry name" value="CDP-DIACYLGLYCEROL--GLYCEROL-3-PHOSPHATE 3-PHOSPHATIDYLTRANSFERASE-RELATED"/>
    <property type="match status" value="1"/>
</dbReference>
<evidence type="ECO:0000256" key="6">
    <source>
        <dbReference type="ARBA" id="ARBA00022516"/>
    </source>
</evidence>
<evidence type="ECO:0000256" key="7">
    <source>
        <dbReference type="ARBA" id="ARBA00022679"/>
    </source>
</evidence>
<comment type="similarity">
    <text evidence="3 15">Belongs to the CDP-alcohol phosphatidyltransferase class-I family.</text>
</comment>
<evidence type="ECO:0000256" key="10">
    <source>
        <dbReference type="ARBA" id="ARBA00023098"/>
    </source>
</evidence>
<evidence type="ECO:0000256" key="11">
    <source>
        <dbReference type="ARBA" id="ARBA00023136"/>
    </source>
</evidence>
<evidence type="ECO:0000256" key="15">
    <source>
        <dbReference type="RuleBase" id="RU003750"/>
    </source>
</evidence>
<evidence type="ECO:0000256" key="17">
    <source>
        <dbReference type="SAM" id="Phobius"/>
    </source>
</evidence>